<dbReference type="EMBL" id="CAXAJV020001290">
    <property type="protein sequence ID" value="CAL7939786.1"/>
    <property type="molecule type" value="Genomic_DNA"/>
</dbReference>
<evidence type="ECO:0000256" key="6">
    <source>
        <dbReference type="ARBA" id="ARBA00023212"/>
    </source>
</evidence>
<feature type="region of interest" description="Disordered" evidence="8">
    <location>
        <begin position="28"/>
        <end position="49"/>
    </location>
</feature>
<evidence type="ECO:0000256" key="8">
    <source>
        <dbReference type="SAM" id="MobiDB-lite"/>
    </source>
</evidence>
<keyword evidence="11" id="KW-1185">Reference proteome</keyword>
<feature type="compositionally biased region" description="Basic and acidic residues" evidence="8">
    <location>
        <begin position="919"/>
        <end position="938"/>
    </location>
</feature>
<comment type="subcellular location">
    <subcellularLocation>
        <location evidence="1">Cytoplasm</location>
        <location evidence="1">Cytoskeleton</location>
    </subcellularLocation>
</comment>
<feature type="compositionally biased region" description="Basic and acidic residues" evidence="8">
    <location>
        <begin position="704"/>
        <end position="728"/>
    </location>
</feature>
<feature type="coiled-coil region" evidence="7">
    <location>
        <begin position="1134"/>
        <end position="1168"/>
    </location>
</feature>
<feature type="region of interest" description="Disordered" evidence="8">
    <location>
        <begin position="154"/>
        <end position="174"/>
    </location>
</feature>
<evidence type="ECO:0000313" key="11">
    <source>
        <dbReference type="Proteomes" id="UP001642520"/>
    </source>
</evidence>
<feature type="compositionally biased region" description="Polar residues" evidence="8">
    <location>
        <begin position="240"/>
        <end position="258"/>
    </location>
</feature>
<accession>A0ABP1NHQ6</accession>
<dbReference type="InterPro" id="IPR039915">
    <property type="entry name" value="TACC"/>
</dbReference>
<dbReference type="Pfam" id="PF05010">
    <property type="entry name" value="TACC_C"/>
    <property type="match status" value="1"/>
</dbReference>
<feature type="region of interest" description="Disordered" evidence="8">
    <location>
        <begin position="685"/>
        <end position="729"/>
    </location>
</feature>
<comment type="caution">
    <text evidence="10">The sequence shown here is derived from an EMBL/GenBank/DDBJ whole genome shotgun (WGS) entry which is preliminary data.</text>
</comment>
<comment type="similarity">
    <text evidence="2">Belongs to the TACC family.</text>
</comment>
<feature type="region of interest" description="Disordered" evidence="8">
    <location>
        <begin position="88"/>
        <end position="110"/>
    </location>
</feature>
<keyword evidence="6" id="KW-0206">Cytoskeleton</keyword>
<evidence type="ECO:0000256" key="4">
    <source>
        <dbReference type="ARBA" id="ARBA00022553"/>
    </source>
</evidence>
<feature type="coiled-coil region" evidence="7">
    <location>
        <begin position="953"/>
        <end position="1041"/>
    </location>
</feature>
<evidence type="ECO:0000313" key="10">
    <source>
        <dbReference type="EMBL" id="CAL7939786.1"/>
    </source>
</evidence>
<feature type="compositionally biased region" description="Polar residues" evidence="8">
    <location>
        <begin position="88"/>
        <end position="106"/>
    </location>
</feature>
<evidence type="ECO:0000256" key="7">
    <source>
        <dbReference type="SAM" id="Coils"/>
    </source>
</evidence>
<feature type="region of interest" description="Disordered" evidence="8">
    <location>
        <begin position="235"/>
        <end position="258"/>
    </location>
</feature>
<reference evidence="10 11" key="1">
    <citation type="submission" date="2024-08" db="EMBL/GenBank/DDBJ databases">
        <authorList>
            <person name="Will J Nash"/>
            <person name="Angela Man"/>
            <person name="Seanna McTaggart"/>
            <person name="Kendall Baker"/>
            <person name="Tom Barker"/>
            <person name="Leah Catchpole"/>
            <person name="Alex Durrant"/>
            <person name="Karim Gharbi"/>
            <person name="Naomi Irish"/>
            <person name="Gemy Kaithakottil"/>
            <person name="Debby Ku"/>
            <person name="Aaliyah Providence"/>
            <person name="Felix Shaw"/>
            <person name="David Swarbreck"/>
            <person name="Chris Watkins"/>
            <person name="Ann M. McCartney"/>
            <person name="Giulio Formenti"/>
            <person name="Alice Mouton"/>
            <person name="Noel Vella"/>
            <person name="Bjorn M von Reumont"/>
            <person name="Adriana Vella"/>
            <person name="Wilfried Haerty"/>
        </authorList>
    </citation>
    <scope>NUCLEOTIDE SEQUENCE [LARGE SCALE GENOMIC DNA]</scope>
</reference>
<evidence type="ECO:0000256" key="2">
    <source>
        <dbReference type="ARBA" id="ARBA00009423"/>
    </source>
</evidence>
<feature type="region of interest" description="Disordered" evidence="8">
    <location>
        <begin position="918"/>
        <end position="938"/>
    </location>
</feature>
<keyword evidence="3" id="KW-0963">Cytoplasm</keyword>
<dbReference type="PANTHER" id="PTHR13924:SF10">
    <property type="entry name" value="TRANSFORMING ACIDIC COILED-COIL PROTEIN, ISOFORM K"/>
    <property type="match status" value="1"/>
</dbReference>
<feature type="domain" description="Transforming acidic coiled-coil-containing protein C-terminal" evidence="9">
    <location>
        <begin position="971"/>
        <end position="1166"/>
    </location>
</feature>
<evidence type="ECO:0000259" key="9">
    <source>
        <dbReference type="Pfam" id="PF05010"/>
    </source>
</evidence>
<keyword evidence="5 7" id="KW-0175">Coiled coil</keyword>
<protein>
    <recommendedName>
        <fullName evidence="9">Transforming acidic coiled-coil-containing protein C-terminal domain-containing protein</fullName>
    </recommendedName>
</protein>
<proteinExistence type="inferred from homology"/>
<evidence type="ECO:0000256" key="3">
    <source>
        <dbReference type="ARBA" id="ARBA00022490"/>
    </source>
</evidence>
<gene>
    <name evidence="10" type="ORF">XYLVIOL_LOCUS4101</name>
</gene>
<sequence length="1175" mass="129954">MSNPRIGGTIREGNRVVLREITASLHNSSPIQLPRRKSGNDSTASKNAEHEVKVQFAREFADVGSITCPAPDSLSSASSFQSIVSTLSTKSSNGDSVPNSPAQPFDNSYADPNISGLNDLILGCAKIQLNSEDDPSFDTLQNSLDFSQDQTFASATDASPVDQLDTPPSEYLPRDSQNVTQIAEDNSATCDSTCSVVNSTQNGQESSTVSTVCIKEPLPIALLTSNRRNSFIRLEGLGERSNSPKGSKDSANSDCQTNSSLVDGVEEVLLPPCRSIEESNLNSTAYLSPCKEILNVSKEDESSVLNNSSTEVRSLSLSFVPSTTVNSVSNSEFVFTEHAEEPSLPSIPTFSSLLNNTDSIQKLNESDVHELKDNVNDLQTRSPPSLDNCNEVATLSSQIVDKSSVPEAQDKSSSLVEETSSYLSNNIVNDEKIRLNDTPIERSKTPEVEENSSASICQTIEAPIATPKTPEVQENSATNIFQLIETAIAKSKTPEVQKNSSSSVCQAIETSIATPKTPEVQENSATSIFQLIESAIARSKTPEVQEISATSVCQVIETPTARPRTPEVQQNLVTSICQANETPIARPRTPEVQEKLVTSICQLNETPIARPKAPEIHEDSVTNIHQTIDTPVIRPKTPEIRENLATSVCQTINTSAARSKTPDLHENSTSNIFQEIKCSNNVSSNILESSPTKETSLEVSGTASREEELGTTKLDESPDKRSADDLDSTRTINSIKEGENEEFNERKLDTTVTLQDEDFLNSETVPEAEQYTEFKPQRQSTSLATLNIEHPNFEELKAAAKQVANDIFNSSLELPEDDFVSATSDIFQDPKSFDFLINYGNSKTFNRLRTESLYVKFDPLVGEATSMLPQANAQPINEEQNGKNENVPANVVTPKRNPAIAAIDRLLFYSPICTSMTQKTEEPEEKMASKEQLVEEPKSDTPLITDVNMSRELELVRTTVLQLEEELEKQKKEYEAELEKQKNAYQEKINKLQAQIAQEIKSKSQMTVVVEEYEKSISRLLTERERDRTNFEQEKAKIQEELQATNVHLTNTEAAFNDVHQKYEKLKAVVSAYKSNETVLKESIQENMDTIKGLETRYDQLKNHAMVQLEKANFELDAIRKQHEDETVKLHAMVRKAELKSNSLAELVEQKTKENKELTQILDEVIARVGHHNSE</sequence>
<name>A0ABP1NHQ6_XYLVO</name>
<feature type="compositionally biased region" description="Polar residues" evidence="8">
    <location>
        <begin position="685"/>
        <end position="703"/>
    </location>
</feature>
<keyword evidence="4" id="KW-0597">Phosphoprotein</keyword>
<dbReference type="Gene3D" id="1.20.5.1700">
    <property type="match status" value="1"/>
</dbReference>
<dbReference type="Proteomes" id="UP001642520">
    <property type="component" value="Unassembled WGS sequence"/>
</dbReference>
<evidence type="ECO:0000256" key="5">
    <source>
        <dbReference type="ARBA" id="ARBA00023054"/>
    </source>
</evidence>
<dbReference type="PANTHER" id="PTHR13924">
    <property type="entry name" value="TRANSFORMING ACIDIC COILED-COIL CONTAINING PROTEIN 1/2"/>
    <property type="match status" value="1"/>
</dbReference>
<dbReference type="InterPro" id="IPR007707">
    <property type="entry name" value="TACC_C"/>
</dbReference>
<organism evidence="10 11">
    <name type="scientific">Xylocopa violacea</name>
    <name type="common">Violet carpenter bee</name>
    <name type="synonym">Apis violacea</name>
    <dbReference type="NCBI Taxonomy" id="135666"/>
    <lineage>
        <taxon>Eukaryota</taxon>
        <taxon>Metazoa</taxon>
        <taxon>Ecdysozoa</taxon>
        <taxon>Arthropoda</taxon>
        <taxon>Hexapoda</taxon>
        <taxon>Insecta</taxon>
        <taxon>Pterygota</taxon>
        <taxon>Neoptera</taxon>
        <taxon>Endopterygota</taxon>
        <taxon>Hymenoptera</taxon>
        <taxon>Apocrita</taxon>
        <taxon>Aculeata</taxon>
        <taxon>Apoidea</taxon>
        <taxon>Anthophila</taxon>
        <taxon>Apidae</taxon>
        <taxon>Xylocopa</taxon>
        <taxon>Xylocopa</taxon>
    </lineage>
</organism>
<evidence type="ECO:0000256" key="1">
    <source>
        <dbReference type="ARBA" id="ARBA00004245"/>
    </source>
</evidence>